<evidence type="ECO:0000313" key="6">
    <source>
        <dbReference type="Proteomes" id="UP000287651"/>
    </source>
</evidence>
<protein>
    <recommendedName>
        <fullName evidence="4">NPH3 domain-containing protein</fullName>
    </recommendedName>
</protein>
<sequence length="584" mass="65110">AMTCDLEVDVNGEEIFLVDKVSLLLSHFITTDGAVQAAHFVLTFYSIIQVFVEVLSCFSGKLRELTSKSLATSATRNLRVTLHGLPGGAEAFELMTRFCYSNGRTQMSPSNICLLHCIAHFMEMTGDMLSLTKKSLQGIPYWSWPEIMSCLKQCQDLIPVASSSGMLDKVICSLVGRITAVSDASPSGSSPESSAFRFSCDTGSTTSAKNSSNHRGAWWFDELVVLNPDMVEEIIRKMAVEKANHVVIGRFLMHYLKNGGVRSAAADKKKAAEVIIDLLYSLDGSFVSCKSLFGLLRVSSPLKLSKCCQTKLESMIGNQFDQATLDNLLIPATAGMTSLYDVNLILRFLRSFLRRGGRDAANRLKQAGSLMDSYLAEIAPDSSLKPLKFLALITALPDEARDCHDAFYRAIDLYLEVQVVNLTPRNMKCSMLHFFISFFCSSCNQVHTQISEEEKMKISCAINYEKLSSESCEHIARNTKFPSRTAVRALISHQTKLRSLLKETDQLKKPGHDPDRDDEQIILYAKKLDLSREHEKLKSQLQGMQWKVMELEKMCQKMQRQMSKAMKARIAGSSGSRSLPRLCS</sequence>
<dbReference type="InterPro" id="IPR043454">
    <property type="entry name" value="NPH3/RPT2-like"/>
</dbReference>
<feature type="non-terminal residue" evidence="5">
    <location>
        <position position="1"/>
    </location>
</feature>
<feature type="coiled-coil region" evidence="3">
    <location>
        <begin position="534"/>
        <end position="568"/>
    </location>
</feature>
<dbReference type="UniPathway" id="UPA00143"/>
<proteinExistence type="inferred from homology"/>
<comment type="similarity">
    <text evidence="2">Belongs to the NPH3 family.</text>
</comment>
<evidence type="ECO:0000256" key="1">
    <source>
        <dbReference type="ARBA" id="ARBA00022786"/>
    </source>
</evidence>
<keyword evidence="3" id="KW-0175">Coiled coil</keyword>
<dbReference type="GO" id="GO:0016567">
    <property type="term" value="P:protein ubiquitination"/>
    <property type="evidence" value="ECO:0007669"/>
    <property type="project" value="UniProtKB-UniPathway"/>
</dbReference>
<evidence type="ECO:0000256" key="2">
    <source>
        <dbReference type="PROSITE-ProRule" id="PRU00982"/>
    </source>
</evidence>
<dbReference type="InterPro" id="IPR027356">
    <property type="entry name" value="NPH3_dom"/>
</dbReference>
<accession>A0A427B569</accession>
<dbReference type="EMBL" id="AMZH03000462">
    <property type="protein sequence ID" value="RRT83622.1"/>
    <property type="molecule type" value="Genomic_DNA"/>
</dbReference>
<evidence type="ECO:0000313" key="5">
    <source>
        <dbReference type="EMBL" id="RRT83622.1"/>
    </source>
</evidence>
<dbReference type="PANTHER" id="PTHR32370">
    <property type="entry name" value="OS12G0117600 PROTEIN"/>
    <property type="match status" value="1"/>
</dbReference>
<feature type="domain" description="NPH3" evidence="4">
    <location>
        <begin position="217"/>
        <end position="496"/>
    </location>
</feature>
<gene>
    <name evidence="5" type="ORF">B296_00002480</name>
</gene>
<dbReference type="Proteomes" id="UP000287651">
    <property type="component" value="Unassembled WGS sequence"/>
</dbReference>
<reference evidence="5 6" key="1">
    <citation type="journal article" date="2014" name="Agronomy (Basel)">
        <title>A Draft Genome Sequence for Ensete ventricosum, the Drought-Tolerant Tree Against Hunger.</title>
        <authorList>
            <person name="Harrison J."/>
            <person name="Moore K.A."/>
            <person name="Paszkiewicz K."/>
            <person name="Jones T."/>
            <person name="Grant M."/>
            <person name="Ambacheew D."/>
            <person name="Muzemil S."/>
            <person name="Studholme D.J."/>
        </authorList>
    </citation>
    <scope>NUCLEOTIDE SEQUENCE [LARGE SCALE GENOMIC DNA]</scope>
</reference>
<comment type="caution">
    <text evidence="5">The sequence shown here is derived from an EMBL/GenBank/DDBJ whole genome shotgun (WGS) entry which is preliminary data.</text>
</comment>
<organism evidence="5 6">
    <name type="scientific">Ensete ventricosum</name>
    <name type="common">Abyssinian banana</name>
    <name type="synonym">Musa ensete</name>
    <dbReference type="NCBI Taxonomy" id="4639"/>
    <lineage>
        <taxon>Eukaryota</taxon>
        <taxon>Viridiplantae</taxon>
        <taxon>Streptophyta</taxon>
        <taxon>Embryophyta</taxon>
        <taxon>Tracheophyta</taxon>
        <taxon>Spermatophyta</taxon>
        <taxon>Magnoliopsida</taxon>
        <taxon>Liliopsida</taxon>
        <taxon>Zingiberales</taxon>
        <taxon>Musaceae</taxon>
        <taxon>Ensete</taxon>
    </lineage>
</organism>
<name>A0A427B569_ENSVE</name>
<dbReference type="AlphaFoldDB" id="A0A427B569"/>
<evidence type="ECO:0000259" key="4">
    <source>
        <dbReference type="PROSITE" id="PS51649"/>
    </source>
</evidence>
<dbReference type="PROSITE" id="PS51649">
    <property type="entry name" value="NPH3"/>
    <property type="match status" value="1"/>
</dbReference>
<evidence type="ECO:0000256" key="3">
    <source>
        <dbReference type="SAM" id="Coils"/>
    </source>
</evidence>
<dbReference type="Pfam" id="PF03000">
    <property type="entry name" value="NPH3"/>
    <property type="match status" value="1"/>
</dbReference>
<keyword evidence="1" id="KW-0833">Ubl conjugation pathway</keyword>